<keyword evidence="3" id="KW-1185">Reference proteome</keyword>
<comment type="caution">
    <text evidence="2">The sequence shown here is derived from an EMBL/GenBank/DDBJ whole genome shotgun (WGS) entry which is preliminary data.</text>
</comment>
<sequence>MDYDYIEIEKENIPYRFDITLADELFTFEVHYNAEYDYFTVALERDDEVLTSGEKIVHGIPLFYDIQDNRFPKVPIVPYDESEKNTVVNWETLGSSVFLYVIEDDEDDEE</sequence>
<gene>
    <name evidence="2" type="ORF">ACFSC9_15045</name>
</gene>
<protein>
    <submittedName>
        <fullName evidence="2">Phage baseplate plug protein</fullName>
    </submittedName>
</protein>
<proteinExistence type="predicted"/>
<evidence type="ECO:0000313" key="2">
    <source>
        <dbReference type="EMBL" id="MFD1886832.1"/>
    </source>
</evidence>
<evidence type="ECO:0000313" key="3">
    <source>
        <dbReference type="Proteomes" id="UP001597233"/>
    </source>
</evidence>
<reference evidence="3" key="1">
    <citation type="journal article" date="2019" name="Int. J. Syst. Evol. Microbiol.">
        <title>The Global Catalogue of Microorganisms (GCM) 10K type strain sequencing project: providing services to taxonomists for standard genome sequencing and annotation.</title>
        <authorList>
            <consortium name="The Broad Institute Genomics Platform"/>
            <consortium name="The Broad Institute Genome Sequencing Center for Infectious Disease"/>
            <person name="Wu L."/>
            <person name="Ma J."/>
        </authorList>
    </citation>
    <scope>NUCLEOTIDE SEQUENCE [LARGE SCALE GENOMIC DNA]</scope>
    <source>
        <strain evidence="3">CCUG 54950</strain>
    </source>
</reference>
<dbReference type="RefSeq" id="WP_347326791.1">
    <property type="nucleotide sequence ID" value="NZ_JBCGUH010000015.1"/>
</dbReference>
<evidence type="ECO:0000259" key="1">
    <source>
        <dbReference type="Pfam" id="PF22479"/>
    </source>
</evidence>
<organism evidence="2 3">
    <name type="scientific">Paenibacillus wenxiniae</name>
    <dbReference type="NCBI Taxonomy" id="1636843"/>
    <lineage>
        <taxon>Bacteria</taxon>
        <taxon>Bacillati</taxon>
        <taxon>Bacillota</taxon>
        <taxon>Bacilli</taxon>
        <taxon>Bacillales</taxon>
        <taxon>Paenibacillaceae</taxon>
        <taxon>Paenibacillus</taxon>
    </lineage>
</organism>
<dbReference type="Proteomes" id="UP001597233">
    <property type="component" value="Unassembled WGS sequence"/>
</dbReference>
<dbReference type="Pfam" id="PF22479">
    <property type="entry name" value="Pam3_gp18"/>
    <property type="match status" value="1"/>
</dbReference>
<feature type="domain" description="Cyanophage baseplate Pam3 plug gp18" evidence="1">
    <location>
        <begin position="3"/>
        <end position="103"/>
    </location>
</feature>
<accession>A0ABW4RL16</accession>
<dbReference type="EMBL" id="JBHUEH010000021">
    <property type="protein sequence ID" value="MFD1886832.1"/>
    <property type="molecule type" value="Genomic_DNA"/>
</dbReference>
<name>A0ABW4RL16_9BACL</name>
<dbReference type="InterPro" id="IPR054252">
    <property type="entry name" value="Pam3_gp18"/>
</dbReference>